<keyword evidence="2" id="KW-1185">Reference proteome</keyword>
<name>A0ABN8YHM5_RANTA</name>
<evidence type="ECO:0000313" key="1">
    <source>
        <dbReference type="EMBL" id="CAI9161065.1"/>
    </source>
</evidence>
<organism evidence="1 2">
    <name type="scientific">Rangifer tarandus platyrhynchus</name>
    <name type="common">Svalbard reindeer</name>
    <dbReference type="NCBI Taxonomy" id="3082113"/>
    <lineage>
        <taxon>Eukaryota</taxon>
        <taxon>Metazoa</taxon>
        <taxon>Chordata</taxon>
        <taxon>Craniata</taxon>
        <taxon>Vertebrata</taxon>
        <taxon>Euteleostomi</taxon>
        <taxon>Mammalia</taxon>
        <taxon>Eutheria</taxon>
        <taxon>Laurasiatheria</taxon>
        <taxon>Artiodactyla</taxon>
        <taxon>Ruminantia</taxon>
        <taxon>Pecora</taxon>
        <taxon>Cervidae</taxon>
        <taxon>Odocoileinae</taxon>
        <taxon>Rangifer</taxon>
    </lineage>
</organism>
<evidence type="ECO:0000313" key="2">
    <source>
        <dbReference type="Proteomes" id="UP001176941"/>
    </source>
</evidence>
<protein>
    <submittedName>
        <fullName evidence="1">Uncharacterized protein</fullName>
    </submittedName>
</protein>
<gene>
    <name evidence="1" type="ORF">MRATA1EN1_LOCUS10027</name>
</gene>
<dbReference type="Proteomes" id="UP001176941">
    <property type="component" value="Chromosome 20"/>
</dbReference>
<proteinExistence type="predicted"/>
<reference evidence="1" key="1">
    <citation type="submission" date="2023-04" db="EMBL/GenBank/DDBJ databases">
        <authorList>
            <consortium name="ELIXIR-Norway"/>
        </authorList>
    </citation>
    <scope>NUCLEOTIDE SEQUENCE [LARGE SCALE GENOMIC DNA]</scope>
</reference>
<accession>A0ABN8YHM5</accession>
<dbReference type="EMBL" id="OX459956">
    <property type="protein sequence ID" value="CAI9161065.1"/>
    <property type="molecule type" value="Genomic_DNA"/>
</dbReference>
<sequence>MPLGASPPGRKPSVWAGRSGAFIVAFPACLGRVHLPPPDGAPVKPIKPLSSIPSPSPRLLFPSPPSLFSRLFPLNAFQAVSTIWGRGDSSATSEMPFFSGS</sequence>